<organism evidence="1">
    <name type="scientific">viral metagenome</name>
    <dbReference type="NCBI Taxonomy" id="1070528"/>
    <lineage>
        <taxon>unclassified sequences</taxon>
        <taxon>metagenomes</taxon>
        <taxon>organismal metagenomes</taxon>
    </lineage>
</organism>
<name>A0A6C0DT68_9ZZZZ</name>
<proteinExistence type="predicted"/>
<dbReference type="EMBL" id="MN739664">
    <property type="protein sequence ID" value="QHT19249.1"/>
    <property type="molecule type" value="Genomic_DNA"/>
</dbReference>
<sequence length="99" mass="11535">MPFWSTSALPPRPPSNNDNYTIAISPRCKTQQITISTETYDILLARLKWLETPECRQCMEEEKRIAVRKEITERFRKVLQTQAVFANLHGSTMMVSLYN</sequence>
<reference evidence="1" key="1">
    <citation type="journal article" date="2020" name="Nature">
        <title>Giant virus diversity and host interactions through global metagenomics.</title>
        <authorList>
            <person name="Schulz F."/>
            <person name="Roux S."/>
            <person name="Paez-Espino D."/>
            <person name="Jungbluth S."/>
            <person name="Walsh D.A."/>
            <person name="Denef V.J."/>
            <person name="McMahon K.D."/>
            <person name="Konstantinidis K.T."/>
            <person name="Eloe-Fadrosh E.A."/>
            <person name="Kyrpides N.C."/>
            <person name="Woyke T."/>
        </authorList>
    </citation>
    <scope>NUCLEOTIDE SEQUENCE</scope>
    <source>
        <strain evidence="1">GVMAG-M-3300023174-57</strain>
    </source>
</reference>
<protein>
    <submittedName>
        <fullName evidence="1">Uncharacterized protein</fullName>
    </submittedName>
</protein>
<evidence type="ECO:0000313" key="1">
    <source>
        <dbReference type="EMBL" id="QHT19249.1"/>
    </source>
</evidence>
<dbReference type="AlphaFoldDB" id="A0A6C0DT68"/>
<accession>A0A6C0DT68</accession>